<name>A0A7X2V5J7_9BACI</name>
<evidence type="ECO:0000313" key="8">
    <source>
        <dbReference type="Proteomes" id="UP000434639"/>
    </source>
</evidence>
<keyword evidence="3" id="KW-0472">Membrane</keyword>
<dbReference type="PANTHER" id="PTHR43649:SF33">
    <property type="entry name" value="POLYGALACTURONAN_RHAMNOGALACTURONAN-BINDING PROTEIN YTCQ"/>
    <property type="match status" value="1"/>
</dbReference>
<dbReference type="Proteomes" id="UP000434639">
    <property type="component" value="Unassembled WGS sequence"/>
</dbReference>
<evidence type="ECO:0000256" key="2">
    <source>
        <dbReference type="ARBA" id="ARBA00022729"/>
    </source>
</evidence>
<keyword evidence="1" id="KW-1003">Cell membrane</keyword>
<evidence type="ECO:0000256" key="1">
    <source>
        <dbReference type="ARBA" id="ARBA00022475"/>
    </source>
</evidence>
<organism evidence="7 8">
    <name type="scientific">Metabacillus mangrovi</name>
    <dbReference type="NCBI Taxonomy" id="1491830"/>
    <lineage>
        <taxon>Bacteria</taxon>
        <taxon>Bacillati</taxon>
        <taxon>Bacillota</taxon>
        <taxon>Bacilli</taxon>
        <taxon>Bacillales</taxon>
        <taxon>Bacillaceae</taxon>
        <taxon>Metabacillus</taxon>
    </lineage>
</organism>
<keyword evidence="8" id="KW-1185">Reference proteome</keyword>
<keyword evidence="5" id="KW-0449">Lipoprotein</keyword>
<evidence type="ECO:0000313" key="7">
    <source>
        <dbReference type="EMBL" id="MTH54882.1"/>
    </source>
</evidence>
<dbReference type="Gene3D" id="3.40.190.10">
    <property type="entry name" value="Periplasmic binding protein-like II"/>
    <property type="match status" value="2"/>
</dbReference>
<evidence type="ECO:0000256" key="4">
    <source>
        <dbReference type="ARBA" id="ARBA00023139"/>
    </source>
</evidence>
<dbReference type="PANTHER" id="PTHR43649">
    <property type="entry name" value="ARABINOSE-BINDING PROTEIN-RELATED"/>
    <property type="match status" value="1"/>
</dbReference>
<keyword evidence="4" id="KW-0564">Palmitate</keyword>
<dbReference type="OrthoDB" id="9787283at2"/>
<comment type="caution">
    <text evidence="7">The sequence shown here is derived from an EMBL/GenBank/DDBJ whole genome shotgun (WGS) entry which is preliminary data.</text>
</comment>
<dbReference type="InterPro" id="IPR006059">
    <property type="entry name" value="SBP"/>
</dbReference>
<proteinExistence type="predicted"/>
<evidence type="ECO:0000256" key="3">
    <source>
        <dbReference type="ARBA" id="ARBA00023136"/>
    </source>
</evidence>
<dbReference type="PROSITE" id="PS51257">
    <property type="entry name" value="PROKAR_LIPOPROTEIN"/>
    <property type="match status" value="1"/>
</dbReference>
<protein>
    <submittedName>
        <fullName evidence="7">Extracellular solute-binding protein</fullName>
    </submittedName>
</protein>
<dbReference type="AlphaFoldDB" id="A0A7X2V5J7"/>
<feature type="signal peptide" evidence="6">
    <location>
        <begin position="1"/>
        <end position="19"/>
    </location>
</feature>
<keyword evidence="2 6" id="KW-0732">Signal</keyword>
<feature type="chain" id="PRO_5038710226" evidence="6">
    <location>
        <begin position="20"/>
        <end position="484"/>
    </location>
</feature>
<evidence type="ECO:0000256" key="5">
    <source>
        <dbReference type="ARBA" id="ARBA00023288"/>
    </source>
</evidence>
<dbReference type="InterPro" id="IPR050490">
    <property type="entry name" value="Bact_solute-bd_prot1"/>
</dbReference>
<sequence>MKKLTAILTAAMLMFTVSACSGESASTSDSKKGTIKLVLKDEDPSNPATKKYFSNLEKALKKDEKLDVKFELVQMPQGNYAEKLNLLLFSGDIPDMIYFQGGDQQIAEQDLLEDLTPYVEKSKHLKSIMEPYNEKRLKNYPYLLWIKPLDLKTPVIRSDWFNQLSSSKTLMADPSPENYKAFFKELTEKAPGGGKPKYAITAAGDITEIDSIFNMAFGINQTWLKKSDGTYEYAKVSEKEKAKLQFYSELYKEGLLDQQFATKQWDTKEKAFYDGEAGVITGTNGKVIDIYNGKMTQVNGKEAELTVLPPAKGEFQGYGPTDISKESRGIAISSQSKNKDLAFKVLDYMASPRGQMIDRIGFEGEHYKLSGDEIELTEKYYSEWYARFWEPAEFETEKPLKTPLLSKPAEQSAQLARDYYSEDNKVMLTEEASAKWDATENLYKEFSTDVITGKRPISDFEQFAKEWEEAGGAEITKYVNGKMK</sequence>
<reference evidence="7 8" key="1">
    <citation type="journal article" date="2017" name="Int. J. Syst. Evol. Microbiol.">
        <title>Bacillus mangrovi sp. nov., isolated from a sediment sample from a mangrove forest.</title>
        <authorList>
            <person name="Gupta V."/>
            <person name="Singh P.K."/>
            <person name="Korpole S."/>
            <person name="Tanuku N.R.S."/>
            <person name="Pinnaka A.K."/>
        </authorList>
    </citation>
    <scope>NUCLEOTIDE SEQUENCE [LARGE SCALE GENOMIC DNA]</scope>
    <source>
        <strain evidence="7 8">KCTC 33872</strain>
    </source>
</reference>
<gene>
    <name evidence="7" type="ORF">GKZ89_15880</name>
</gene>
<dbReference type="Pfam" id="PF01547">
    <property type="entry name" value="SBP_bac_1"/>
    <property type="match status" value="1"/>
</dbReference>
<dbReference type="EMBL" id="WMIB01000019">
    <property type="protein sequence ID" value="MTH54882.1"/>
    <property type="molecule type" value="Genomic_DNA"/>
</dbReference>
<dbReference type="SUPFAM" id="SSF53850">
    <property type="entry name" value="Periplasmic binding protein-like II"/>
    <property type="match status" value="1"/>
</dbReference>
<accession>A0A7X2V5J7</accession>
<evidence type="ECO:0000256" key="6">
    <source>
        <dbReference type="SAM" id="SignalP"/>
    </source>
</evidence>
<dbReference type="RefSeq" id="WP_155113389.1">
    <property type="nucleotide sequence ID" value="NZ_WMIB01000019.1"/>
</dbReference>